<accession>A0A8B6GUH7</accession>
<proteinExistence type="predicted"/>
<reference evidence="2" key="1">
    <citation type="submission" date="2018-11" db="EMBL/GenBank/DDBJ databases">
        <authorList>
            <person name="Alioto T."/>
            <person name="Alioto T."/>
        </authorList>
    </citation>
    <scope>NUCLEOTIDE SEQUENCE</scope>
</reference>
<dbReference type="AlphaFoldDB" id="A0A8B6GUH7"/>
<dbReference type="PANTHER" id="PTHR35558">
    <property type="entry name" value="SGNH_HYDRO DOMAIN-CONTAINING PROTEIN"/>
    <property type="match status" value="1"/>
</dbReference>
<feature type="compositionally biased region" description="Polar residues" evidence="1">
    <location>
        <begin position="314"/>
        <end position="330"/>
    </location>
</feature>
<organism evidence="2 3">
    <name type="scientific">Mytilus galloprovincialis</name>
    <name type="common">Mediterranean mussel</name>
    <dbReference type="NCBI Taxonomy" id="29158"/>
    <lineage>
        <taxon>Eukaryota</taxon>
        <taxon>Metazoa</taxon>
        <taxon>Spiralia</taxon>
        <taxon>Lophotrochozoa</taxon>
        <taxon>Mollusca</taxon>
        <taxon>Bivalvia</taxon>
        <taxon>Autobranchia</taxon>
        <taxon>Pteriomorphia</taxon>
        <taxon>Mytilida</taxon>
        <taxon>Mytiloidea</taxon>
        <taxon>Mytilidae</taxon>
        <taxon>Mytilinae</taxon>
        <taxon>Mytilus</taxon>
    </lineage>
</organism>
<comment type="caution">
    <text evidence="2">The sequence shown here is derived from an EMBL/GenBank/DDBJ whole genome shotgun (WGS) entry which is preliminary data.</text>
</comment>
<evidence type="ECO:0000256" key="1">
    <source>
        <dbReference type="SAM" id="MobiDB-lite"/>
    </source>
</evidence>
<protein>
    <recommendedName>
        <fullName evidence="4">C3H1-type domain-containing protein</fullName>
    </recommendedName>
</protein>
<evidence type="ECO:0000313" key="2">
    <source>
        <dbReference type="EMBL" id="VDI69224.1"/>
    </source>
</evidence>
<gene>
    <name evidence="2" type="ORF">MGAL_10B069363</name>
</gene>
<dbReference type="EMBL" id="UYJE01009011">
    <property type="protein sequence ID" value="VDI69224.1"/>
    <property type="molecule type" value="Genomic_DNA"/>
</dbReference>
<name>A0A8B6GUH7_MYTGA</name>
<keyword evidence="3" id="KW-1185">Reference proteome</keyword>
<sequence length="330" mass="38618">MIIIVITMPRGRGRRRRQDQVRGPELRVRRAPREVQQPQPVVRNVGRRPPADVEQEAYIERRLRVDEPELVAMRPVDIRVNEPQLAALGEVNEVYDEPLMLPGFNEVDIFISQKLKDKIWNFEYIDLSLMHRKNFNSQTNNENTIGINEGMLVIQNKVKKTHTVSSVEDWTDSFIAYAQVLIERYPGKASELFSYMSIIRGAAADHSFEKCYSYDQQFRLRVSRDHTKKWSSIDGFLWLRILTASTPKQQHADVSNKCYDFNFKGFCNKRNCQYRHACLKCGLDHSSLRCRRFMDNEIDTDPSRYNRNDIAPFLNNSANRQNPKGSFNKR</sequence>
<evidence type="ECO:0000313" key="3">
    <source>
        <dbReference type="Proteomes" id="UP000596742"/>
    </source>
</evidence>
<evidence type="ECO:0008006" key="4">
    <source>
        <dbReference type="Google" id="ProtNLM"/>
    </source>
</evidence>
<dbReference type="Proteomes" id="UP000596742">
    <property type="component" value="Unassembled WGS sequence"/>
</dbReference>
<dbReference type="PANTHER" id="PTHR35558:SF1">
    <property type="entry name" value="ENDONUCLEASE_EXONUCLEASE_PHOSPHATASE DOMAIN-CONTAINING PROTEIN"/>
    <property type="match status" value="1"/>
</dbReference>
<feature type="region of interest" description="Disordered" evidence="1">
    <location>
        <begin position="309"/>
        <end position="330"/>
    </location>
</feature>
<dbReference type="OrthoDB" id="6154904at2759"/>